<name>A0A956NB51_UNCEI</name>
<dbReference type="SUPFAM" id="SSF51735">
    <property type="entry name" value="NAD(P)-binding Rossmann-fold domains"/>
    <property type="match status" value="1"/>
</dbReference>
<organism evidence="2 3">
    <name type="scientific">Eiseniibacteriota bacterium</name>
    <dbReference type="NCBI Taxonomy" id="2212470"/>
    <lineage>
        <taxon>Bacteria</taxon>
        <taxon>Candidatus Eiseniibacteriota</taxon>
    </lineage>
</organism>
<dbReference type="GO" id="GO:0005524">
    <property type="term" value="F:ATP binding"/>
    <property type="evidence" value="ECO:0007669"/>
    <property type="project" value="InterPro"/>
</dbReference>
<dbReference type="AlphaFoldDB" id="A0A956NB51"/>
<protein>
    <submittedName>
        <fullName evidence="2">Acetate--CoA ligase family protein</fullName>
    </submittedName>
</protein>
<dbReference type="SUPFAM" id="SSF52210">
    <property type="entry name" value="Succinyl-CoA synthetase domains"/>
    <property type="match status" value="2"/>
</dbReference>
<gene>
    <name evidence="2" type="ORF">KDA27_08970</name>
</gene>
<dbReference type="Gene3D" id="3.30.470.20">
    <property type="entry name" value="ATP-grasp fold, B domain"/>
    <property type="match status" value="1"/>
</dbReference>
<dbReference type="InterPro" id="IPR036291">
    <property type="entry name" value="NAD(P)-bd_dom_sf"/>
</dbReference>
<dbReference type="InterPro" id="IPR013815">
    <property type="entry name" value="ATP_grasp_subdomain_1"/>
</dbReference>
<dbReference type="InterPro" id="IPR032875">
    <property type="entry name" value="Succ_CoA_lig_flav_dom"/>
</dbReference>
<dbReference type="Proteomes" id="UP000739538">
    <property type="component" value="Unassembled WGS sequence"/>
</dbReference>
<dbReference type="PANTHER" id="PTHR42793:SF1">
    <property type="entry name" value="PEPTIDYL-LYSINE N-ACETYLTRANSFERASE PATZ"/>
    <property type="match status" value="1"/>
</dbReference>
<dbReference type="Gene3D" id="3.30.1490.20">
    <property type="entry name" value="ATP-grasp fold, A domain"/>
    <property type="match status" value="1"/>
</dbReference>
<feature type="domain" description="CoA-binding" evidence="1">
    <location>
        <begin position="329"/>
        <end position="426"/>
    </location>
</feature>
<dbReference type="Gene3D" id="3.40.50.720">
    <property type="entry name" value="NAD(P)-binding Rossmann-like Domain"/>
    <property type="match status" value="1"/>
</dbReference>
<dbReference type="InterPro" id="IPR003781">
    <property type="entry name" value="CoA-bd"/>
</dbReference>
<dbReference type="Gene3D" id="3.40.50.261">
    <property type="entry name" value="Succinyl-CoA synthetase domains"/>
    <property type="match status" value="2"/>
</dbReference>
<evidence type="ECO:0000313" key="3">
    <source>
        <dbReference type="Proteomes" id="UP000739538"/>
    </source>
</evidence>
<dbReference type="InterPro" id="IPR016102">
    <property type="entry name" value="Succinyl-CoA_synth-like"/>
</dbReference>
<reference evidence="2" key="1">
    <citation type="submission" date="2020-04" db="EMBL/GenBank/DDBJ databases">
        <authorList>
            <person name="Zhang T."/>
        </authorList>
    </citation>
    <scope>NUCLEOTIDE SEQUENCE</scope>
    <source>
        <strain evidence="2">HKST-UBA02</strain>
    </source>
</reference>
<dbReference type="PANTHER" id="PTHR42793">
    <property type="entry name" value="COA BINDING DOMAIN CONTAINING PROTEIN"/>
    <property type="match status" value="1"/>
</dbReference>
<evidence type="ECO:0000313" key="2">
    <source>
        <dbReference type="EMBL" id="MCA9755919.1"/>
    </source>
</evidence>
<dbReference type="Pfam" id="PF13549">
    <property type="entry name" value="ATP-grasp_5"/>
    <property type="match status" value="1"/>
</dbReference>
<proteinExistence type="predicted"/>
<dbReference type="EMBL" id="JAGQHS010000036">
    <property type="protein sequence ID" value="MCA9755919.1"/>
    <property type="molecule type" value="Genomic_DNA"/>
</dbReference>
<dbReference type="Pfam" id="PF13607">
    <property type="entry name" value="Succ_CoA_lig"/>
    <property type="match status" value="1"/>
</dbReference>
<dbReference type="GO" id="GO:0016874">
    <property type="term" value="F:ligase activity"/>
    <property type="evidence" value="ECO:0007669"/>
    <property type="project" value="UniProtKB-KW"/>
</dbReference>
<sequence>MDEARIRRILDHSARDGRQFLLETDGFDLLDAIGLETPKRLFYPVDSDGAIGDIESAVDKTESSVDKADVAIGHGAAAGSNVDTAVLERSAVLKIVSRDIQHKSDVGGVVILDSPPSDVTARANGMLATVRSRVPSAKIDGVLISERIDYPKSLGHELLVGLRWTRDLGPIVVFGVGGIYTEFLSGSFREGKDVAVLSPHLDPALPASVDRLAVTSLLTAGLRGQPPLMDVDRIRELLAPFLELATKFMPEYIAEMEVNPVVVVPNGSQADGPRVDGTEVNGSQANGAQVDGSRVAKSRFVALDVLVRLADRAGDVTPLARPIRKIDALLHPKSIAIAGVSESHKNPGRVILDNLLAGGFDASRVYVLKSGTDELAGVRCVSRPSELPERVDMAVLSVAAATIPEMVTEFIETERAESLIVIPGGLEEKQGGGAIVAQMQNALRASRETEWGGPVINGGNCLGIQSKPGNYDTLFIPRYKLPSPHGDPAPLALICQSGAHMVANLDRLGGIAPRYAISAGNQTDLTVGDYLTYLSDDPEIELFACYVEGFRPLDGLAFMKAAERITRSGRTVILYLASRTPSGAKASASHTASLAGDYAVLKQVAAQAGIVLAKNLANFADLVQLFVHLGDKQVGGMRLGAISNAGFECVAMADSVSRSQLATFSDETEATLRALLEEARLGSIVDVHNPLDLTPISNDTIYDRSVSAVLADDGVDLGVVGIVPLTPALQTLEPGPGHHEDLQSPDALAARLARIARESGKPWVAIVDGGARSDPFARLLQATGIPTFRTADRAVRLLEVFAAERLRCQRARTDH</sequence>
<dbReference type="Pfam" id="PF13380">
    <property type="entry name" value="CoA_binding_2"/>
    <property type="match status" value="1"/>
</dbReference>
<keyword evidence="2" id="KW-0436">Ligase</keyword>
<evidence type="ECO:0000259" key="1">
    <source>
        <dbReference type="SMART" id="SM00881"/>
    </source>
</evidence>
<dbReference type="SUPFAM" id="SSF56059">
    <property type="entry name" value="Glutathione synthetase ATP-binding domain-like"/>
    <property type="match status" value="1"/>
</dbReference>
<accession>A0A956NB51</accession>
<comment type="caution">
    <text evidence="2">The sequence shown here is derived from an EMBL/GenBank/DDBJ whole genome shotgun (WGS) entry which is preliminary data.</text>
</comment>
<reference evidence="2" key="2">
    <citation type="journal article" date="2021" name="Microbiome">
        <title>Successional dynamics and alternative stable states in a saline activated sludge microbial community over 9 years.</title>
        <authorList>
            <person name="Wang Y."/>
            <person name="Ye J."/>
            <person name="Ju F."/>
            <person name="Liu L."/>
            <person name="Boyd J.A."/>
            <person name="Deng Y."/>
            <person name="Parks D.H."/>
            <person name="Jiang X."/>
            <person name="Yin X."/>
            <person name="Woodcroft B.J."/>
            <person name="Tyson G.W."/>
            <person name="Hugenholtz P."/>
            <person name="Polz M.F."/>
            <person name="Zhang T."/>
        </authorList>
    </citation>
    <scope>NUCLEOTIDE SEQUENCE</scope>
    <source>
        <strain evidence="2">HKST-UBA02</strain>
    </source>
</reference>
<dbReference type="SMART" id="SM00881">
    <property type="entry name" value="CoA_binding"/>
    <property type="match status" value="1"/>
</dbReference>